<gene>
    <name evidence="2" type="ORF">D9758_009422</name>
</gene>
<organism evidence="2 3">
    <name type="scientific">Tetrapyrgos nigripes</name>
    <dbReference type="NCBI Taxonomy" id="182062"/>
    <lineage>
        <taxon>Eukaryota</taxon>
        <taxon>Fungi</taxon>
        <taxon>Dikarya</taxon>
        <taxon>Basidiomycota</taxon>
        <taxon>Agaricomycotina</taxon>
        <taxon>Agaricomycetes</taxon>
        <taxon>Agaricomycetidae</taxon>
        <taxon>Agaricales</taxon>
        <taxon>Marasmiineae</taxon>
        <taxon>Marasmiaceae</taxon>
        <taxon>Tetrapyrgos</taxon>
    </lineage>
</organism>
<evidence type="ECO:0000256" key="1">
    <source>
        <dbReference type="SAM" id="MobiDB-lite"/>
    </source>
</evidence>
<proteinExistence type="predicted"/>
<keyword evidence="3" id="KW-1185">Reference proteome</keyword>
<evidence type="ECO:0000313" key="3">
    <source>
        <dbReference type="Proteomes" id="UP000559256"/>
    </source>
</evidence>
<comment type="caution">
    <text evidence="2">The sequence shown here is derived from an EMBL/GenBank/DDBJ whole genome shotgun (WGS) entry which is preliminary data.</text>
</comment>
<protein>
    <submittedName>
        <fullName evidence="2">Uncharacterized protein</fullName>
    </submittedName>
</protein>
<feature type="region of interest" description="Disordered" evidence="1">
    <location>
        <begin position="53"/>
        <end position="76"/>
    </location>
</feature>
<dbReference type="EMBL" id="JAACJM010000068">
    <property type="protein sequence ID" value="KAF5352018.1"/>
    <property type="molecule type" value="Genomic_DNA"/>
</dbReference>
<feature type="compositionally biased region" description="Low complexity" evidence="1">
    <location>
        <begin position="62"/>
        <end position="76"/>
    </location>
</feature>
<sequence>MSTAGSGSSISSTVAGSGHSSTTSGPGPDLVDRYSYSSKRDFTLFVPIKEEEEEDYNIGADPVSSPESSLAPSDSISQADLLRSERGSSTGSSEAGSKLALSLFVRHKLSFQNYLERVPCTVHGPDPANQALKGINFTRGLDVVKVYLDKQVKPQMLKVFQALPKNVQQDIRCKYPDLYRTYPAARKVLALDSVSNVKDVSDGITTPMIAEVLKRYDKIGRSDWDKLTEEEASISFMEMSDEVFYREDGSVVCKTQLKVKTVVPATPKDRLDPDSRDPTAMMKPDHLQVFLLTINCDGLNDKQYEAAKRLVDLLDFRATKTEETGPRAPLTVRLIPFAQEFTQRNGELSDTAYQLTEDLMVAASINTLLDLPFPSYGAVVAPQGCGFYAATAQILEDQEGKYLSFDVTLLQDIAKLPRVYNSEQRQDSATDKYDSHLANLENWFYYSMFMYNQMAWFDKVISTVKERSDADPLWVIRTLEARSHGLKPWLRGSLTPPAPVSKSDLRELPQISLPVQLLPVQPGMEDEDKDVEHEDAERGTDNGALVYKSAVDHDMEDDMDEGVDLGILGVGAMLFSWIRRFMFWQLFSCPKSRIIIHGIRLLVRLFEPFTIPGQSPTQDTATFPRTAKRNF</sequence>
<name>A0A8H5FX54_9AGAR</name>
<feature type="compositionally biased region" description="Low complexity" evidence="1">
    <location>
        <begin position="1"/>
        <end position="27"/>
    </location>
</feature>
<feature type="region of interest" description="Disordered" evidence="1">
    <location>
        <begin position="1"/>
        <end position="33"/>
    </location>
</feature>
<reference evidence="2 3" key="1">
    <citation type="journal article" date="2020" name="ISME J.">
        <title>Uncovering the hidden diversity of litter-decomposition mechanisms in mushroom-forming fungi.</title>
        <authorList>
            <person name="Floudas D."/>
            <person name="Bentzer J."/>
            <person name="Ahren D."/>
            <person name="Johansson T."/>
            <person name="Persson P."/>
            <person name="Tunlid A."/>
        </authorList>
    </citation>
    <scope>NUCLEOTIDE SEQUENCE [LARGE SCALE GENOMIC DNA]</scope>
    <source>
        <strain evidence="2 3">CBS 291.85</strain>
    </source>
</reference>
<accession>A0A8H5FX54</accession>
<dbReference type="AlphaFoldDB" id="A0A8H5FX54"/>
<dbReference type="Proteomes" id="UP000559256">
    <property type="component" value="Unassembled WGS sequence"/>
</dbReference>
<evidence type="ECO:0000313" key="2">
    <source>
        <dbReference type="EMBL" id="KAF5352018.1"/>
    </source>
</evidence>